<reference evidence="6 7" key="1">
    <citation type="submission" date="2017-06" db="EMBL/GenBank/DDBJ databases">
        <authorList>
            <person name="Kim H.J."/>
            <person name="Triplett B.A."/>
        </authorList>
    </citation>
    <scope>NUCLEOTIDE SEQUENCE [LARGE SCALE GENOMIC DNA]</scope>
    <source>
        <strain evidence="6 7">DSM 18704</strain>
    </source>
</reference>
<gene>
    <name evidence="6" type="ORF">SAMN05421770_102156</name>
</gene>
<dbReference type="Pfam" id="PF13520">
    <property type="entry name" value="AA_permease_2"/>
    <property type="match status" value="1"/>
</dbReference>
<proteinExistence type="predicted"/>
<dbReference type="GO" id="GO:0015179">
    <property type="term" value="F:L-amino acid transmembrane transporter activity"/>
    <property type="evidence" value="ECO:0007669"/>
    <property type="project" value="TreeGrafter"/>
</dbReference>
<feature type="transmembrane region" description="Helical" evidence="5">
    <location>
        <begin position="228"/>
        <end position="252"/>
    </location>
</feature>
<feature type="transmembrane region" description="Helical" evidence="5">
    <location>
        <begin position="332"/>
        <end position="353"/>
    </location>
</feature>
<comment type="subcellular location">
    <subcellularLocation>
        <location evidence="1">Membrane</location>
        <topology evidence="1">Multi-pass membrane protein</topology>
    </subcellularLocation>
</comment>
<feature type="transmembrane region" description="Helical" evidence="5">
    <location>
        <begin position="188"/>
        <end position="208"/>
    </location>
</feature>
<accession>A0A239H001</accession>
<dbReference type="Proteomes" id="UP000198356">
    <property type="component" value="Unassembled WGS sequence"/>
</dbReference>
<evidence type="ECO:0000256" key="2">
    <source>
        <dbReference type="ARBA" id="ARBA00022692"/>
    </source>
</evidence>
<feature type="transmembrane region" description="Helical" evidence="5">
    <location>
        <begin position="71"/>
        <end position="99"/>
    </location>
</feature>
<dbReference type="AlphaFoldDB" id="A0A239H001"/>
<keyword evidence="2 5" id="KW-0812">Transmembrane</keyword>
<evidence type="ECO:0000313" key="6">
    <source>
        <dbReference type="EMBL" id="SNS74502.1"/>
    </source>
</evidence>
<dbReference type="OrthoDB" id="3181223at2"/>
<dbReference type="Gene3D" id="1.20.1740.10">
    <property type="entry name" value="Amino acid/polyamine transporter I"/>
    <property type="match status" value="1"/>
</dbReference>
<dbReference type="PIRSF" id="PIRSF006060">
    <property type="entry name" value="AA_transporter"/>
    <property type="match status" value="1"/>
</dbReference>
<dbReference type="GO" id="GO:0016020">
    <property type="term" value="C:membrane"/>
    <property type="evidence" value="ECO:0007669"/>
    <property type="project" value="UniProtKB-SubCell"/>
</dbReference>
<evidence type="ECO:0000256" key="3">
    <source>
        <dbReference type="ARBA" id="ARBA00022989"/>
    </source>
</evidence>
<feature type="transmembrane region" description="Helical" evidence="5">
    <location>
        <begin position="149"/>
        <end position="168"/>
    </location>
</feature>
<sequence>MLDMIGVGPFITLPLILSAMGGPQAMLGWILGALLALCDGLVWAELGAAMPEAGGSYQFLRRIYPGRLGRFLAFLFVFQLTFSAPLSVASGCIGLSQYATYLVPALGGHTVHVGSRITAGPGTALAIGAVVLAVVLLYRNLANLKALSLVLWTTVLATIAWVLATALLHGHLAQAFTLPPDAFRPSPAFFSGLASAMLIATYDFWGYYNITFLGAEVKDPARTIPRAILISIGCVGVLYLLLNVAVLAVLPWQPLLSAQNLDARRALISVFMQTAYGPRYGHLMGEIAAVFVMITAFASVFSLLLGYSRIPYAAARDGSFFRAFGKLHPRRGFPYVSLLYLGVAASLFCFFSLGEVIAALVVIRILLQFVMQHVGVLYLRRSQPGLPRPFRLWLYPAPPLLALAGFLYIVFKRAGSGREVAMAAVVVALGTAVFFLSGRASRSGHSG</sequence>
<evidence type="ECO:0000256" key="1">
    <source>
        <dbReference type="ARBA" id="ARBA00004141"/>
    </source>
</evidence>
<feature type="transmembrane region" description="Helical" evidence="5">
    <location>
        <begin position="359"/>
        <end position="380"/>
    </location>
</feature>
<dbReference type="InterPro" id="IPR050598">
    <property type="entry name" value="AminoAcid_Transporter"/>
</dbReference>
<name>A0A239H001_9BACT</name>
<keyword evidence="7" id="KW-1185">Reference proteome</keyword>
<feature type="transmembrane region" description="Helical" evidence="5">
    <location>
        <begin position="392"/>
        <end position="411"/>
    </location>
</feature>
<feature type="transmembrane region" description="Helical" evidence="5">
    <location>
        <begin position="287"/>
        <end position="307"/>
    </location>
</feature>
<feature type="transmembrane region" description="Helical" evidence="5">
    <location>
        <begin position="119"/>
        <end position="137"/>
    </location>
</feature>
<keyword evidence="4 5" id="KW-0472">Membrane</keyword>
<dbReference type="EMBL" id="FZOU01000002">
    <property type="protein sequence ID" value="SNS74502.1"/>
    <property type="molecule type" value="Genomic_DNA"/>
</dbReference>
<evidence type="ECO:0000313" key="7">
    <source>
        <dbReference type="Proteomes" id="UP000198356"/>
    </source>
</evidence>
<evidence type="ECO:0000256" key="5">
    <source>
        <dbReference type="SAM" id="Phobius"/>
    </source>
</evidence>
<evidence type="ECO:0000256" key="4">
    <source>
        <dbReference type="ARBA" id="ARBA00023136"/>
    </source>
</evidence>
<keyword evidence="3 5" id="KW-1133">Transmembrane helix</keyword>
<dbReference type="InterPro" id="IPR002293">
    <property type="entry name" value="AA/rel_permease1"/>
</dbReference>
<dbReference type="PANTHER" id="PTHR11785:SF512">
    <property type="entry name" value="SOBREMESA, ISOFORM B"/>
    <property type="match status" value="1"/>
</dbReference>
<feature type="transmembrane region" description="Helical" evidence="5">
    <location>
        <begin position="417"/>
        <end position="436"/>
    </location>
</feature>
<organism evidence="6 7">
    <name type="scientific">Granulicella rosea</name>
    <dbReference type="NCBI Taxonomy" id="474952"/>
    <lineage>
        <taxon>Bacteria</taxon>
        <taxon>Pseudomonadati</taxon>
        <taxon>Acidobacteriota</taxon>
        <taxon>Terriglobia</taxon>
        <taxon>Terriglobales</taxon>
        <taxon>Acidobacteriaceae</taxon>
        <taxon>Granulicella</taxon>
    </lineage>
</organism>
<dbReference type="PANTHER" id="PTHR11785">
    <property type="entry name" value="AMINO ACID TRANSPORTER"/>
    <property type="match status" value="1"/>
</dbReference>
<protein>
    <submittedName>
        <fullName evidence="6">Amino acid/polyamine/organocation transporter, APC superfamily</fullName>
    </submittedName>
</protein>